<comment type="catalytic activity">
    <reaction evidence="1">
        <text>an L-aminoacyl-L-amino acid + H2O = 2 an L-alpha-amino acid</text>
        <dbReference type="Rhea" id="RHEA:48940"/>
        <dbReference type="ChEBI" id="CHEBI:15377"/>
        <dbReference type="ChEBI" id="CHEBI:59869"/>
        <dbReference type="ChEBI" id="CHEBI:77460"/>
        <dbReference type="EC" id="3.4.13.19"/>
    </reaction>
</comment>
<protein>
    <recommendedName>
        <fullName evidence="1">Dipeptidase</fullName>
        <ecNumber evidence="1">3.4.13.19</ecNumber>
    </recommendedName>
</protein>
<dbReference type="EC" id="3.4.13.19" evidence="1"/>
<organism evidence="2 3">
    <name type="scientific">Jimgerdemannia flammicorona</name>
    <dbReference type="NCBI Taxonomy" id="994334"/>
    <lineage>
        <taxon>Eukaryota</taxon>
        <taxon>Fungi</taxon>
        <taxon>Fungi incertae sedis</taxon>
        <taxon>Mucoromycota</taxon>
        <taxon>Mucoromycotina</taxon>
        <taxon>Endogonomycetes</taxon>
        <taxon>Endogonales</taxon>
        <taxon>Endogonaceae</taxon>
        <taxon>Jimgerdemannia</taxon>
    </lineage>
</organism>
<evidence type="ECO:0000256" key="1">
    <source>
        <dbReference type="RuleBase" id="RU341113"/>
    </source>
</evidence>
<comment type="cofactor">
    <cofactor evidence="1">
        <name>Zn(2+)</name>
        <dbReference type="ChEBI" id="CHEBI:29105"/>
    </cofactor>
</comment>
<dbReference type="PANTHER" id="PTHR10443">
    <property type="entry name" value="MICROSOMAL DIPEPTIDASE"/>
    <property type="match status" value="1"/>
</dbReference>
<dbReference type="Proteomes" id="UP000274822">
    <property type="component" value="Unassembled WGS sequence"/>
</dbReference>
<dbReference type="GO" id="GO:0006508">
    <property type="term" value="P:proteolysis"/>
    <property type="evidence" value="ECO:0007669"/>
    <property type="project" value="UniProtKB-KW"/>
</dbReference>
<dbReference type="GO" id="GO:0046872">
    <property type="term" value="F:metal ion binding"/>
    <property type="evidence" value="ECO:0007669"/>
    <property type="project" value="UniProtKB-UniRule"/>
</dbReference>
<dbReference type="PANTHER" id="PTHR10443:SF12">
    <property type="entry name" value="DIPEPTIDASE"/>
    <property type="match status" value="1"/>
</dbReference>
<dbReference type="InterPro" id="IPR032466">
    <property type="entry name" value="Metal_Hydrolase"/>
</dbReference>
<dbReference type="SUPFAM" id="SSF51556">
    <property type="entry name" value="Metallo-dependent hydrolases"/>
    <property type="match status" value="1"/>
</dbReference>
<keyword evidence="1" id="KW-0862">Zinc</keyword>
<keyword evidence="3" id="KW-1185">Reference proteome</keyword>
<evidence type="ECO:0000313" key="2">
    <source>
        <dbReference type="EMBL" id="RUS28269.1"/>
    </source>
</evidence>
<comment type="similarity">
    <text evidence="1">Belongs to the metallo-dependent hydrolases superfamily. Peptidase M19 family.</text>
</comment>
<sequence>MLLSEVFANKINDLDLTHFNKSFHTDITRLRQGHLTASCCDPSGPPPFGADVGLTSFGERVVGELNRLGVFVDISHVSHATMRAVLRVTKAPVLFSHSSAHALCPLERNVPDDVLASLEKTDGVVMVNFYSAFIRCDGQHATLQDVADHIEHIASVAGKARVGFGSDFDGITLTPIGLEDVSKFPNLVAEMLRRGWKDEEVVALAGGNLLRVWKGVERVRDELEKQGVLPDETRIEDYE</sequence>
<evidence type="ECO:0000313" key="3">
    <source>
        <dbReference type="Proteomes" id="UP000274822"/>
    </source>
</evidence>
<dbReference type="AlphaFoldDB" id="A0A433QEW1"/>
<keyword evidence="1" id="KW-0479">Metal-binding</keyword>
<dbReference type="Pfam" id="PF01244">
    <property type="entry name" value="Peptidase_M19"/>
    <property type="match status" value="1"/>
</dbReference>
<dbReference type="GO" id="GO:0070573">
    <property type="term" value="F:metallodipeptidase activity"/>
    <property type="evidence" value="ECO:0007669"/>
    <property type="project" value="InterPro"/>
</dbReference>
<comment type="caution">
    <text evidence="2">The sequence shown here is derived from an EMBL/GenBank/DDBJ whole genome shotgun (WGS) entry which is preliminary data.</text>
</comment>
<dbReference type="PROSITE" id="PS51365">
    <property type="entry name" value="RENAL_DIPEPTIDASE_2"/>
    <property type="match status" value="1"/>
</dbReference>
<name>A0A433QEW1_9FUNG</name>
<proteinExistence type="inferred from homology"/>
<keyword evidence="1" id="KW-0482">Metalloprotease</keyword>
<dbReference type="InterPro" id="IPR008257">
    <property type="entry name" value="Pept_M19"/>
</dbReference>
<keyword evidence="1" id="KW-0378">Hydrolase</keyword>
<dbReference type="Gene3D" id="3.20.20.140">
    <property type="entry name" value="Metal-dependent hydrolases"/>
    <property type="match status" value="1"/>
</dbReference>
<keyword evidence="1" id="KW-0224">Dipeptidase</keyword>
<accession>A0A433QEW1</accession>
<keyword evidence="1" id="KW-0645">Protease</keyword>
<reference evidence="2 3" key="1">
    <citation type="journal article" date="2018" name="New Phytol.">
        <title>Phylogenomics of Endogonaceae and evolution of mycorrhizas within Mucoromycota.</title>
        <authorList>
            <person name="Chang Y."/>
            <person name="Desiro A."/>
            <person name="Na H."/>
            <person name="Sandor L."/>
            <person name="Lipzen A."/>
            <person name="Clum A."/>
            <person name="Barry K."/>
            <person name="Grigoriev I.V."/>
            <person name="Martin F.M."/>
            <person name="Stajich J.E."/>
            <person name="Smith M.E."/>
            <person name="Bonito G."/>
            <person name="Spatafora J.W."/>
        </authorList>
    </citation>
    <scope>NUCLEOTIDE SEQUENCE [LARGE SCALE GENOMIC DNA]</scope>
    <source>
        <strain evidence="2 3">AD002</strain>
    </source>
</reference>
<dbReference type="EMBL" id="RBNJ01006857">
    <property type="protein sequence ID" value="RUS28269.1"/>
    <property type="molecule type" value="Genomic_DNA"/>
</dbReference>
<gene>
    <name evidence="2" type="ORF">BC938DRAFT_482087</name>
</gene>